<keyword evidence="3" id="KW-1185">Reference proteome</keyword>
<dbReference type="Proteomes" id="UP000550714">
    <property type="component" value="Unassembled WGS sequence"/>
</dbReference>
<dbReference type="InterPro" id="IPR051332">
    <property type="entry name" value="Fosfomycin_Res_Enzymes"/>
</dbReference>
<evidence type="ECO:0000313" key="2">
    <source>
        <dbReference type="EMBL" id="MBB3050043.1"/>
    </source>
</evidence>
<evidence type="ECO:0000313" key="3">
    <source>
        <dbReference type="Proteomes" id="UP000550714"/>
    </source>
</evidence>
<name>A0A839RY57_9PSEU</name>
<dbReference type="Pfam" id="PF13669">
    <property type="entry name" value="Glyoxalase_4"/>
    <property type="match status" value="1"/>
</dbReference>
<gene>
    <name evidence="2" type="ORF">FHS23_001038</name>
</gene>
<dbReference type="InterPro" id="IPR037523">
    <property type="entry name" value="VOC_core"/>
</dbReference>
<keyword evidence="2" id="KW-0456">Lyase</keyword>
<dbReference type="Gene3D" id="3.10.180.10">
    <property type="entry name" value="2,3-Dihydroxybiphenyl 1,2-Dioxygenase, domain 1"/>
    <property type="match status" value="1"/>
</dbReference>
<protein>
    <submittedName>
        <fullName evidence="2">Catechol 2,3-dioxygenase-like lactoylglutathione lyase family enzyme</fullName>
    </submittedName>
</protein>
<reference evidence="2 3" key="1">
    <citation type="submission" date="2020-08" db="EMBL/GenBank/DDBJ databases">
        <title>Genomic Encyclopedia of Type Strains, Phase III (KMG-III): the genomes of soil and plant-associated and newly described type strains.</title>
        <authorList>
            <person name="Whitman W."/>
        </authorList>
    </citation>
    <scope>NUCLEOTIDE SEQUENCE [LARGE SCALE GENOMIC DNA]</scope>
    <source>
        <strain evidence="2 3">CECT 8577</strain>
    </source>
</reference>
<accession>A0A839RY57</accession>
<dbReference type="PANTHER" id="PTHR36113:SF6">
    <property type="entry name" value="FOSFOMYCIN RESISTANCE PROTEIN FOSX"/>
    <property type="match status" value="1"/>
</dbReference>
<dbReference type="GO" id="GO:0016829">
    <property type="term" value="F:lyase activity"/>
    <property type="evidence" value="ECO:0007669"/>
    <property type="project" value="UniProtKB-KW"/>
</dbReference>
<dbReference type="PANTHER" id="PTHR36113">
    <property type="entry name" value="LYASE, PUTATIVE-RELATED-RELATED"/>
    <property type="match status" value="1"/>
</dbReference>
<proteinExistence type="predicted"/>
<dbReference type="InterPro" id="IPR029068">
    <property type="entry name" value="Glyas_Bleomycin-R_OHBP_Dase"/>
</dbReference>
<dbReference type="PROSITE" id="PS51819">
    <property type="entry name" value="VOC"/>
    <property type="match status" value="1"/>
</dbReference>
<dbReference type="GO" id="GO:0051213">
    <property type="term" value="F:dioxygenase activity"/>
    <property type="evidence" value="ECO:0007669"/>
    <property type="project" value="UniProtKB-KW"/>
</dbReference>
<dbReference type="RefSeq" id="WP_183648533.1">
    <property type="nucleotide sequence ID" value="NZ_JACHWU010000001.1"/>
</dbReference>
<dbReference type="EMBL" id="JACHWU010000001">
    <property type="protein sequence ID" value="MBB3050043.1"/>
    <property type="molecule type" value="Genomic_DNA"/>
</dbReference>
<sequence>MTRTGALHHLELWVGDLAAAEQEWGWLLGELGYACADRWRDGQSWHHPTSGYVVLEAGPDRAGDHDRLRAGINHVAFWAGARSDVDRLAAEAPDHGWRLLFADRHPYAGGPDHYATFLENGEGFEVELVAEA</sequence>
<keyword evidence="2" id="KW-0223">Dioxygenase</keyword>
<dbReference type="AlphaFoldDB" id="A0A839RY57"/>
<dbReference type="SUPFAM" id="SSF54593">
    <property type="entry name" value="Glyoxalase/Bleomycin resistance protein/Dihydroxybiphenyl dioxygenase"/>
    <property type="match status" value="1"/>
</dbReference>
<evidence type="ECO:0000259" key="1">
    <source>
        <dbReference type="PROSITE" id="PS51819"/>
    </source>
</evidence>
<comment type="caution">
    <text evidence="2">The sequence shown here is derived from an EMBL/GenBank/DDBJ whole genome shotgun (WGS) entry which is preliminary data.</text>
</comment>
<organism evidence="2 3">
    <name type="scientific">Prauserella isguenensis</name>
    <dbReference type="NCBI Taxonomy" id="1470180"/>
    <lineage>
        <taxon>Bacteria</taxon>
        <taxon>Bacillati</taxon>
        <taxon>Actinomycetota</taxon>
        <taxon>Actinomycetes</taxon>
        <taxon>Pseudonocardiales</taxon>
        <taxon>Pseudonocardiaceae</taxon>
        <taxon>Prauserella</taxon>
    </lineage>
</organism>
<feature type="domain" description="VOC" evidence="1">
    <location>
        <begin position="6"/>
        <end position="131"/>
    </location>
</feature>
<keyword evidence="2" id="KW-0560">Oxidoreductase</keyword>